<keyword evidence="1" id="KW-0812">Transmembrane</keyword>
<evidence type="ECO:0000256" key="1">
    <source>
        <dbReference type="SAM" id="Phobius"/>
    </source>
</evidence>
<dbReference type="AlphaFoldDB" id="A0A7S8FFH4"/>
<keyword evidence="1" id="KW-1133">Transmembrane helix</keyword>
<evidence type="ECO:0000313" key="3">
    <source>
        <dbReference type="Proteomes" id="UP000593737"/>
    </source>
</evidence>
<reference evidence="2 3" key="1">
    <citation type="journal article" date="2020" name="ISME J.">
        <title>Enrichment and physiological characterization of a novel comammox Nitrospira indicates ammonium inhibition of complete nitrification.</title>
        <authorList>
            <person name="Sakoula D."/>
            <person name="Koch H."/>
            <person name="Frank J."/>
            <person name="Jetten M.S.M."/>
            <person name="van Kessel M.A.H.J."/>
            <person name="Lucker S."/>
        </authorList>
    </citation>
    <scope>NUCLEOTIDE SEQUENCE [LARGE SCALE GENOMIC DNA]</scope>
    <source>
        <strain evidence="2">Comreactor17</strain>
    </source>
</reference>
<dbReference type="Proteomes" id="UP000593737">
    <property type="component" value="Chromosome"/>
</dbReference>
<keyword evidence="1" id="KW-0472">Membrane</keyword>
<name>A0A7S8FFH4_9BACT</name>
<organism evidence="2 3">
    <name type="scientific">Candidatus Nitrospira kreftii</name>
    <dbReference type="NCBI Taxonomy" id="2652173"/>
    <lineage>
        <taxon>Bacteria</taxon>
        <taxon>Pseudomonadati</taxon>
        <taxon>Nitrospirota</taxon>
        <taxon>Nitrospiria</taxon>
        <taxon>Nitrospirales</taxon>
        <taxon>Nitrospiraceae</taxon>
        <taxon>Nitrospira</taxon>
    </lineage>
</organism>
<protein>
    <submittedName>
        <fullName evidence="2">Uncharacterized protein</fullName>
    </submittedName>
</protein>
<accession>A0A7S8FFH4</accession>
<dbReference type="EMBL" id="CP047423">
    <property type="protein sequence ID" value="QPD04885.1"/>
    <property type="molecule type" value="Genomic_DNA"/>
</dbReference>
<proteinExistence type="predicted"/>
<evidence type="ECO:0000313" key="2">
    <source>
        <dbReference type="EMBL" id="QPD04885.1"/>
    </source>
</evidence>
<dbReference type="KEGG" id="nkf:Nkreftii_002659"/>
<sequence>MRLLQQYFTKPYALLVWIVVYSLVMEEAVLAALLLPRDPCSLIRVSDINHKLGANFRDDPKGDAGKKLFDMANSTLCSWIAPPARKLDTGTQRNVMMIVVTFWSENSISKAKEWLHVVAEPIHDEKVMLIEGLGDETYESSALFVRKENIVFSVRFQPYTRAPRDETFIDVEGRVAELILSRLK</sequence>
<feature type="transmembrane region" description="Helical" evidence="1">
    <location>
        <begin position="12"/>
        <end position="35"/>
    </location>
</feature>
<gene>
    <name evidence="2" type="ORF">Nkreftii_002659</name>
</gene>